<keyword evidence="1 2" id="KW-0807">Transducer</keyword>
<dbReference type="STRING" id="694327.DFW101_1024"/>
<dbReference type="GO" id="GO:0016020">
    <property type="term" value="C:membrane"/>
    <property type="evidence" value="ECO:0007669"/>
    <property type="project" value="InterPro"/>
</dbReference>
<name>G7Q622_9BACT</name>
<keyword evidence="4" id="KW-0472">Membrane</keyword>
<feature type="transmembrane region" description="Helical" evidence="4">
    <location>
        <begin position="20"/>
        <end position="44"/>
    </location>
</feature>
<evidence type="ECO:0000256" key="1">
    <source>
        <dbReference type="ARBA" id="ARBA00023224"/>
    </source>
</evidence>
<dbReference type="eggNOG" id="COG0840">
    <property type="taxonomic scope" value="Bacteria"/>
</dbReference>
<feature type="transmembrane region" description="Helical" evidence="4">
    <location>
        <begin position="203"/>
        <end position="220"/>
    </location>
</feature>
<evidence type="ECO:0000313" key="6">
    <source>
        <dbReference type="EMBL" id="EHJ47038.1"/>
    </source>
</evidence>
<evidence type="ECO:0000256" key="2">
    <source>
        <dbReference type="PROSITE-ProRule" id="PRU00284"/>
    </source>
</evidence>
<dbReference type="Gene3D" id="1.10.287.950">
    <property type="entry name" value="Methyl-accepting chemotaxis protein"/>
    <property type="match status" value="1"/>
</dbReference>
<dbReference type="AlphaFoldDB" id="G7Q622"/>
<evidence type="ECO:0000256" key="3">
    <source>
        <dbReference type="SAM" id="Coils"/>
    </source>
</evidence>
<dbReference type="SUPFAM" id="SSF58104">
    <property type="entry name" value="Methyl-accepting chemotaxis protein (MCP) signaling domain"/>
    <property type="match status" value="1"/>
</dbReference>
<dbReference type="Proteomes" id="UP000004662">
    <property type="component" value="Chromosome"/>
</dbReference>
<reference evidence="7" key="1">
    <citation type="journal article" date="2015" name="Genome Announc.">
        <title>High-Quality Draft Genome Sequence of Desulfovibrio carbinoliphilus FW-101-2B, an Organic Acid-Oxidizing Sulfate-Reducing Bacterium Isolated from Uranium(VI)-Contaminated Groundwater.</title>
        <authorList>
            <person name="Ramsay B.D."/>
            <person name="Hwang C."/>
            <person name="Woo H.L."/>
            <person name="Carroll S.L."/>
            <person name="Lucas S."/>
            <person name="Han J."/>
            <person name="Lapidus A.L."/>
            <person name="Cheng J.F."/>
            <person name="Goodwin L.A."/>
            <person name="Pitluck S."/>
            <person name="Peters L."/>
            <person name="Chertkov O."/>
            <person name="Held B."/>
            <person name="Detter J.C."/>
            <person name="Han C.S."/>
            <person name="Tapia R."/>
            <person name="Land M.L."/>
            <person name="Hauser L.J."/>
            <person name="Kyrpides N.C."/>
            <person name="Ivanova N.N."/>
            <person name="Mikhailova N."/>
            <person name="Pagani I."/>
            <person name="Woyke T."/>
            <person name="Arkin A.P."/>
            <person name="Dehal P."/>
            <person name="Chivian D."/>
            <person name="Criddle C.S."/>
            <person name="Wu W."/>
            <person name="Chakraborty R."/>
            <person name="Hazen T.C."/>
            <person name="Fields M.W."/>
        </authorList>
    </citation>
    <scope>NUCLEOTIDE SEQUENCE [LARGE SCALE GENOMIC DNA]</scope>
    <source>
        <strain evidence="7">FW-101-2B</strain>
    </source>
</reference>
<evidence type="ECO:0000313" key="7">
    <source>
        <dbReference type="Proteomes" id="UP000004662"/>
    </source>
</evidence>
<dbReference type="GO" id="GO:0007165">
    <property type="term" value="P:signal transduction"/>
    <property type="evidence" value="ECO:0007669"/>
    <property type="project" value="UniProtKB-KW"/>
</dbReference>
<evidence type="ECO:0000256" key="4">
    <source>
        <dbReference type="SAM" id="Phobius"/>
    </source>
</evidence>
<accession>G7Q622</accession>
<proteinExistence type="predicted"/>
<keyword evidence="3" id="KW-0175">Coiled coil</keyword>
<feature type="coiled-coil region" evidence="3">
    <location>
        <begin position="285"/>
        <end position="337"/>
    </location>
</feature>
<organism evidence="6 7">
    <name type="scientific">Solidesulfovibrio carbinoliphilus subsp. oakridgensis</name>
    <dbReference type="NCBI Taxonomy" id="694327"/>
    <lineage>
        <taxon>Bacteria</taxon>
        <taxon>Pseudomonadati</taxon>
        <taxon>Thermodesulfobacteriota</taxon>
        <taxon>Desulfovibrionia</taxon>
        <taxon>Desulfovibrionales</taxon>
        <taxon>Desulfovibrionaceae</taxon>
        <taxon>Solidesulfovibrio</taxon>
    </lineage>
</organism>
<feature type="domain" description="Methyl-accepting transducer" evidence="5">
    <location>
        <begin position="327"/>
        <end position="563"/>
    </location>
</feature>
<dbReference type="SMART" id="SM00283">
    <property type="entry name" value="MA"/>
    <property type="match status" value="1"/>
</dbReference>
<dbReference type="PANTHER" id="PTHR32089:SF112">
    <property type="entry name" value="LYSOZYME-LIKE PROTEIN-RELATED"/>
    <property type="match status" value="1"/>
</dbReference>
<evidence type="ECO:0000259" key="5">
    <source>
        <dbReference type="PROSITE" id="PS50111"/>
    </source>
</evidence>
<dbReference type="InterPro" id="IPR004089">
    <property type="entry name" value="MCPsignal_dom"/>
</dbReference>
<keyword evidence="7" id="KW-1185">Reference proteome</keyword>
<dbReference type="HOGENOM" id="CLU_000445_107_27_7"/>
<dbReference type="CDD" id="cd11386">
    <property type="entry name" value="MCP_signal"/>
    <property type="match status" value="1"/>
</dbReference>
<protein>
    <submittedName>
        <fullName evidence="6">Methyl-accepting chemotaxis sensory transducer</fullName>
    </submittedName>
</protein>
<keyword evidence="4" id="KW-0812">Transmembrane</keyword>
<dbReference type="PANTHER" id="PTHR32089">
    <property type="entry name" value="METHYL-ACCEPTING CHEMOTAXIS PROTEIN MCPB"/>
    <property type="match status" value="1"/>
</dbReference>
<dbReference type="PROSITE" id="PS50111">
    <property type="entry name" value="CHEMOTAXIS_TRANSDUC_2"/>
    <property type="match status" value="1"/>
</dbReference>
<gene>
    <name evidence="6" type="ORF">DFW101_1024</name>
</gene>
<dbReference type="EMBL" id="CM001368">
    <property type="protein sequence ID" value="EHJ47038.1"/>
    <property type="molecule type" value="Genomic_DNA"/>
</dbReference>
<sequence>MMRKLVGNLLSREGWMKFTLSARMGLGFGLVLAAMTTGALVMTFSMRAVKERASVVRSESLPLADEAARMQFSAVNVQQFLTDVSATGEEDGFGEAEAAAKDFRDGVVKFRDLGRNRNDRAMLAEIEAISKDFESMYDVGVRMARAYVKEGRQAGNVLMEDFDARTEALAKRIHPLKEHRFQEADDQVSAVVAALAADLTLQYVLLAVSLAIGAVTAWLVSRGILRQLGAEPEVVAAMARDVAAGRFENVRQACARMDRTCGVMSAMADMTEKLRTSFDEIAAQKAAAEAKTEEADRSRQAAEKAMAQAERARLEGMAEASNRLEALTDAVAQAGNALTGRVAQVTEGTSRQHDRTAVTATAMEEMNATVLDVAKTAARASESASAAREGAREGLDATEEVSRSIDRVRELSVGLKASLDTLGERAKGITAIMNVISDIADQTNLLALNAAIEAARAGDAGRGFAVVADEVRKLAEKTMQATGEVASVVSAINDGVRENVSGMDAAVVAVASATDLAGRAGKSLRHIVSMVETTTDEIRSIATASEQQSAASGEINRALTDIRLISEETSRDMAEAHAELSHLSRSAADLAGLLDSLRREAAAALPA</sequence>
<dbReference type="Pfam" id="PF00015">
    <property type="entry name" value="MCPsignal"/>
    <property type="match status" value="1"/>
</dbReference>
<keyword evidence="4" id="KW-1133">Transmembrane helix</keyword>